<proteinExistence type="predicted"/>
<evidence type="ECO:0000313" key="3">
    <source>
        <dbReference type="Proteomes" id="UP000002949"/>
    </source>
</evidence>
<evidence type="ECO:0000313" key="2">
    <source>
        <dbReference type="EMBL" id="EHH09894.1"/>
    </source>
</evidence>
<dbReference type="Proteomes" id="UP000002949">
    <property type="component" value="Unassembled WGS sequence"/>
</dbReference>
<evidence type="ECO:0000256" key="1">
    <source>
        <dbReference type="SAM" id="MobiDB-lite"/>
    </source>
</evidence>
<name>G6YEC5_9HYPH</name>
<sequence>MIALESAPTRILMPDEPSSTDSPLALTATAIAKAAKGSA</sequence>
<keyword evidence="3" id="KW-1185">Reference proteome</keyword>
<protein>
    <submittedName>
        <fullName evidence="2">Uncharacterized protein</fullName>
    </submittedName>
</protein>
<dbReference type="AlphaFoldDB" id="G6YEC5"/>
<gene>
    <name evidence="2" type="ORF">MEA186_21591</name>
</gene>
<accession>G6YEC5</accession>
<dbReference type="EMBL" id="AGSN01000142">
    <property type="protein sequence ID" value="EHH09894.1"/>
    <property type="molecule type" value="Genomic_DNA"/>
</dbReference>
<reference evidence="2 3" key="1">
    <citation type="journal article" date="2012" name="J. Bacteriol.">
        <title>Draft Genome Sequence of Plant Growth-Promoting Rhizobium Mesorhizobium amorphae, Isolated from Zinc-Lead Mine Tailings.</title>
        <authorList>
            <person name="Hao X."/>
            <person name="Lin Y."/>
            <person name="Johnstone L."/>
            <person name="Baltrus D.A."/>
            <person name="Miller S.J."/>
            <person name="Wei G."/>
            <person name="Rensing C."/>
        </authorList>
    </citation>
    <scope>NUCLEOTIDE SEQUENCE [LARGE SCALE GENOMIC DNA]</scope>
    <source>
        <strain evidence="2 3">CCNWGS0123</strain>
    </source>
</reference>
<feature type="region of interest" description="Disordered" evidence="1">
    <location>
        <begin position="1"/>
        <end position="22"/>
    </location>
</feature>
<organism evidence="2 3">
    <name type="scientific">Mesorhizobium amorphae CCNWGS0123</name>
    <dbReference type="NCBI Taxonomy" id="1082933"/>
    <lineage>
        <taxon>Bacteria</taxon>
        <taxon>Pseudomonadati</taxon>
        <taxon>Pseudomonadota</taxon>
        <taxon>Alphaproteobacteria</taxon>
        <taxon>Hyphomicrobiales</taxon>
        <taxon>Phyllobacteriaceae</taxon>
        <taxon>Mesorhizobium</taxon>
    </lineage>
</organism>